<evidence type="ECO:0000313" key="2">
    <source>
        <dbReference type="EMBL" id="RID81948.1"/>
    </source>
</evidence>
<dbReference type="AlphaFoldDB" id="A0A398AZ39"/>
<feature type="domain" description="GmrSD restriction endonucleases N-terminal" evidence="1">
    <location>
        <begin position="6"/>
        <end position="57"/>
    </location>
</feature>
<accession>A0A398AZ39</accession>
<sequence>MCKCKKKKNTVYDPYYQRNYVWDADKASYFIESILLGTEIPPLVFFNTGKQIEVIDGR</sequence>
<evidence type="ECO:0000259" key="1">
    <source>
        <dbReference type="Pfam" id="PF03235"/>
    </source>
</evidence>
<dbReference type="PANTHER" id="PTHR39639">
    <property type="entry name" value="CHROMOSOME 16, WHOLE GENOME SHOTGUN SEQUENCE"/>
    <property type="match status" value="1"/>
</dbReference>
<organism evidence="2 3">
    <name type="scientific">Mesobacillus zeae</name>
    <dbReference type="NCBI Taxonomy" id="1917180"/>
    <lineage>
        <taxon>Bacteria</taxon>
        <taxon>Bacillati</taxon>
        <taxon>Bacillota</taxon>
        <taxon>Bacilli</taxon>
        <taxon>Bacillales</taxon>
        <taxon>Bacillaceae</taxon>
        <taxon>Mesobacillus</taxon>
    </lineage>
</organism>
<reference evidence="2 3" key="1">
    <citation type="submission" date="2018-08" db="EMBL/GenBank/DDBJ databases">
        <title>Bacillus jemisoniae sp. nov., Bacillus chryseoplanitiae sp. nov., Bacillus resnikiae sp. nov., and Bacillus frankliniae sp. nov., isolated from Viking spacecraft and associated surfaces.</title>
        <authorList>
            <person name="Seuylemezian A."/>
            <person name="Vaishampayan P."/>
        </authorList>
    </citation>
    <scope>NUCLEOTIDE SEQUENCE [LARGE SCALE GENOMIC DNA]</scope>
    <source>
        <strain evidence="2 3">JJ-247</strain>
    </source>
</reference>
<comment type="caution">
    <text evidence="2">The sequence shown here is derived from an EMBL/GenBank/DDBJ whole genome shotgun (WGS) entry which is preliminary data.</text>
</comment>
<dbReference type="PANTHER" id="PTHR39639:SF1">
    <property type="entry name" value="DUF262 DOMAIN-CONTAINING PROTEIN"/>
    <property type="match status" value="1"/>
</dbReference>
<proteinExistence type="predicted"/>
<dbReference type="Proteomes" id="UP000265816">
    <property type="component" value="Unassembled WGS sequence"/>
</dbReference>
<dbReference type="EMBL" id="QWVT01000045">
    <property type="protein sequence ID" value="RID81948.1"/>
    <property type="molecule type" value="Genomic_DNA"/>
</dbReference>
<dbReference type="Pfam" id="PF03235">
    <property type="entry name" value="GmrSD_N"/>
    <property type="match status" value="1"/>
</dbReference>
<dbReference type="InterPro" id="IPR004919">
    <property type="entry name" value="GmrSD_N"/>
</dbReference>
<dbReference type="OrthoDB" id="9770340at2"/>
<protein>
    <submittedName>
        <fullName evidence="2">DUF262 domain-containing protein</fullName>
    </submittedName>
</protein>
<gene>
    <name evidence="2" type="ORF">D1970_20485</name>
</gene>
<evidence type="ECO:0000313" key="3">
    <source>
        <dbReference type="Proteomes" id="UP000265816"/>
    </source>
</evidence>
<name>A0A398AZ39_9BACI</name>
<keyword evidence="3" id="KW-1185">Reference proteome</keyword>